<evidence type="ECO:0000256" key="4">
    <source>
        <dbReference type="ARBA" id="ARBA00022723"/>
    </source>
</evidence>
<evidence type="ECO:0000259" key="9">
    <source>
        <dbReference type="PROSITE" id="PS50089"/>
    </source>
</evidence>
<gene>
    <name evidence="10" type="ORF">GSPATT00000746001</name>
</gene>
<accession>A0CJR7</accession>
<dbReference type="SMART" id="SM00184">
    <property type="entry name" value="RING"/>
    <property type="match status" value="1"/>
</dbReference>
<dbReference type="GO" id="GO:0051865">
    <property type="term" value="P:protein autoubiquitination"/>
    <property type="evidence" value="ECO:0000318"/>
    <property type="project" value="GO_Central"/>
</dbReference>
<keyword evidence="7" id="KW-0862">Zinc</keyword>
<protein>
    <recommendedName>
        <fullName evidence="2">RING-type E3 ubiquitin transferase</fullName>
        <ecNumber evidence="2">2.3.2.27</ecNumber>
    </recommendedName>
</protein>
<evidence type="ECO:0000256" key="3">
    <source>
        <dbReference type="ARBA" id="ARBA00022679"/>
    </source>
</evidence>
<dbReference type="GO" id="GO:0004842">
    <property type="term" value="F:ubiquitin-protein transferase activity"/>
    <property type="evidence" value="ECO:0000318"/>
    <property type="project" value="GO_Central"/>
</dbReference>
<dbReference type="AlphaFoldDB" id="A0CJR7"/>
<dbReference type="InterPro" id="IPR001841">
    <property type="entry name" value="Znf_RING"/>
</dbReference>
<dbReference type="GO" id="GO:0061630">
    <property type="term" value="F:ubiquitin protein ligase activity"/>
    <property type="evidence" value="ECO:0007669"/>
    <property type="project" value="UniProtKB-EC"/>
</dbReference>
<evidence type="ECO:0000256" key="1">
    <source>
        <dbReference type="ARBA" id="ARBA00000900"/>
    </source>
</evidence>
<comment type="catalytic activity">
    <reaction evidence="1">
        <text>S-ubiquitinyl-[E2 ubiquitin-conjugating enzyme]-L-cysteine + [acceptor protein]-L-lysine = [E2 ubiquitin-conjugating enzyme]-L-cysteine + N(6)-ubiquitinyl-[acceptor protein]-L-lysine.</text>
        <dbReference type="EC" id="2.3.2.27"/>
    </reaction>
</comment>
<dbReference type="STRING" id="5888.A0CJR7"/>
<name>A0CJR7_PARTE</name>
<dbReference type="PROSITE" id="PS50089">
    <property type="entry name" value="ZF_RING_2"/>
    <property type="match status" value="1"/>
</dbReference>
<dbReference type="HOGENOM" id="CLU_1879435_0_0_1"/>
<dbReference type="PANTHER" id="PTHR22937:SF163">
    <property type="entry name" value="RING-TYPE E3 UBIQUITIN TRANSFERASE"/>
    <property type="match status" value="1"/>
</dbReference>
<dbReference type="PANTHER" id="PTHR22937">
    <property type="entry name" value="E3 UBIQUITIN-PROTEIN LIGASE RNF165"/>
    <property type="match status" value="1"/>
</dbReference>
<keyword evidence="3" id="KW-0808">Transferase</keyword>
<dbReference type="InterPro" id="IPR045191">
    <property type="entry name" value="MBR1/2-like"/>
</dbReference>
<evidence type="ECO:0000256" key="7">
    <source>
        <dbReference type="ARBA" id="ARBA00022833"/>
    </source>
</evidence>
<dbReference type="InterPro" id="IPR013083">
    <property type="entry name" value="Znf_RING/FYVE/PHD"/>
</dbReference>
<keyword evidence="11" id="KW-1185">Reference proteome</keyword>
<dbReference type="FunFam" id="3.30.40.10:FF:000964">
    <property type="entry name" value="Uncharacterized protein"/>
    <property type="match status" value="1"/>
</dbReference>
<reference evidence="10 11" key="1">
    <citation type="journal article" date="2006" name="Nature">
        <title>Global trends of whole-genome duplications revealed by the ciliate Paramecium tetraurelia.</title>
        <authorList>
            <consortium name="Genoscope"/>
            <person name="Aury J.-M."/>
            <person name="Jaillon O."/>
            <person name="Duret L."/>
            <person name="Noel B."/>
            <person name="Jubin C."/>
            <person name="Porcel B.M."/>
            <person name="Segurens B."/>
            <person name="Daubin V."/>
            <person name="Anthouard V."/>
            <person name="Aiach N."/>
            <person name="Arnaiz O."/>
            <person name="Billaut A."/>
            <person name="Beisson J."/>
            <person name="Blanc I."/>
            <person name="Bouhouche K."/>
            <person name="Camara F."/>
            <person name="Duharcourt S."/>
            <person name="Guigo R."/>
            <person name="Gogendeau D."/>
            <person name="Katinka M."/>
            <person name="Keller A.-M."/>
            <person name="Kissmehl R."/>
            <person name="Klotz C."/>
            <person name="Koll F."/>
            <person name="Le Moue A."/>
            <person name="Lepere C."/>
            <person name="Malinsky S."/>
            <person name="Nowacki M."/>
            <person name="Nowak J.K."/>
            <person name="Plattner H."/>
            <person name="Poulain J."/>
            <person name="Ruiz F."/>
            <person name="Serrano V."/>
            <person name="Zagulski M."/>
            <person name="Dessen P."/>
            <person name="Betermier M."/>
            <person name="Weissenbach J."/>
            <person name="Scarpelli C."/>
            <person name="Schachter V."/>
            <person name="Sperling L."/>
            <person name="Meyer E."/>
            <person name="Cohen J."/>
            <person name="Wincker P."/>
        </authorList>
    </citation>
    <scope>NUCLEOTIDE SEQUENCE [LARGE SCALE GENOMIC DNA]</scope>
    <source>
        <strain evidence="10 11">Stock d4-2</strain>
    </source>
</reference>
<dbReference type="RefSeq" id="XP_001438431.1">
    <property type="nucleotide sequence ID" value="XM_001438394.1"/>
</dbReference>
<dbReference type="Pfam" id="PF13639">
    <property type="entry name" value="zf-RING_2"/>
    <property type="match status" value="1"/>
</dbReference>
<keyword evidence="5 8" id="KW-0863">Zinc-finger</keyword>
<dbReference type="Proteomes" id="UP000000600">
    <property type="component" value="Unassembled WGS sequence"/>
</dbReference>
<evidence type="ECO:0000256" key="5">
    <source>
        <dbReference type="ARBA" id="ARBA00022771"/>
    </source>
</evidence>
<dbReference type="SUPFAM" id="SSF57850">
    <property type="entry name" value="RING/U-box"/>
    <property type="match status" value="1"/>
</dbReference>
<evidence type="ECO:0000256" key="2">
    <source>
        <dbReference type="ARBA" id="ARBA00012483"/>
    </source>
</evidence>
<dbReference type="OrthoDB" id="422021at2759"/>
<evidence type="ECO:0000256" key="8">
    <source>
        <dbReference type="PROSITE-ProRule" id="PRU00175"/>
    </source>
</evidence>
<dbReference type="EC" id="2.3.2.27" evidence="2"/>
<feature type="domain" description="RING-type" evidence="9">
    <location>
        <begin position="93"/>
        <end position="132"/>
    </location>
</feature>
<dbReference type="Gene3D" id="3.30.40.10">
    <property type="entry name" value="Zinc/RING finger domain, C3HC4 (zinc finger)"/>
    <property type="match status" value="1"/>
</dbReference>
<organism evidence="10 11">
    <name type="scientific">Paramecium tetraurelia</name>
    <dbReference type="NCBI Taxonomy" id="5888"/>
    <lineage>
        <taxon>Eukaryota</taxon>
        <taxon>Sar</taxon>
        <taxon>Alveolata</taxon>
        <taxon>Ciliophora</taxon>
        <taxon>Intramacronucleata</taxon>
        <taxon>Oligohymenophorea</taxon>
        <taxon>Peniculida</taxon>
        <taxon>Parameciidae</taxon>
        <taxon>Paramecium</taxon>
    </lineage>
</organism>
<proteinExistence type="predicted"/>
<dbReference type="GeneID" id="5024216"/>
<dbReference type="InParanoid" id="A0CJR7"/>
<evidence type="ECO:0000313" key="10">
    <source>
        <dbReference type="EMBL" id="CAK71034.1"/>
    </source>
</evidence>
<dbReference type="EMBL" id="CT868096">
    <property type="protein sequence ID" value="CAK71034.1"/>
    <property type="molecule type" value="Genomic_DNA"/>
</dbReference>
<keyword evidence="6" id="KW-0833">Ubl conjugation pathway</keyword>
<dbReference type="KEGG" id="ptm:GSPATT00000746001"/>
<evidence type="ECO:0000256" key="6">
    <source>
        <dbReference type="ARBA" id="ARBA00022786"/>
    </source>
</evidence>
<keyword evidence="4" id="KW-0479">Metal-binding</keyword>
<dbReference type="GO" id="GO:0008270">
    <property type="term" value="F:zinc ion binding"/>
    <property type="evidence" value="ECO:0007669"/>
    <property type="project" value="UniProtKB-KW"/>
</dbReference>
<sequence length="136" mass="16631">MYQFVSYLVLKSFSFYLHLMKYIDTYKHLLILIHISSFQKSPYILLEDFNYYYFPFQVQLNVAFYFYFPISISEEIIKQHYRITQQKMQISNCIICLEKITDKYIVLQCDHSYHKECIDNWVKQKPICPMCRSSIK</sequence>
<evidence type="ECO:0000313" key="11">
    <source>
        <dbReference type="Proteomes" id="UP000000600"/>
    </source>
</evidence>